<organism evidence="1 2">
    <name type="scientific">Ilex paraguariensis</name>
    <name type="common">yerba mate</name>
    <dbReference type="NCBI Taxonomy" id="185542"/>
    <lineage>
        <taxon>Eukaryota</taxon>
        <taxon>Viridiplantae</taxon>
        <taxon>Streptophyta</taxon>
        <taxon>Embryophyta</taxon>
        <taxon>Tracheophyta</taxon>
        <taxon>Spermatophyta</taxon>
        <taxon>Magnoliopsida</taxon>
        <taxon>eudicotyledons</taxon>
        <taxon>Gunneridae</taxon>
        <taxon>Pentapetalae</taxon>
        <taxon>asterids</taxon>
        <taxon>campanulids</taxon>
        <taxon>Aquifoliales</taxon>
        <taxon>Aquifoliaceae</taxon>
        <taxon>Ilex</taxon>
    </lineage>
</organism>
<dbReference type="Proteomes" id="UP001642360">
    <property type="component" value="Unassembled WGS sequence"/>
</dbReference>
<accession>A0ABC8RZV4</accession>
<protein>
    <submittedName>
        <fullName evidence="1">Uncharacterized protein</fullName>
    </submittedName>
</protein>
<dbReference type="AlphaFoldDB" id="A0ABC8RZV4"/>
<sequence>MPVERESHRLEEWSDGDVLREKLPQSGRGRMHEERRTTAIASDKCWYFGCTCYQRKSVCQDEVTILRDLGFMGGLNHPTRPAREAVGIPNKNTTCCAKRKGRKYRYFTGLCCLIRDVSSDKEEE</sequence>
<name>A0ABC8RZV4_9AQUA</name>
<keyword evidence="2" id="KW-1185">Reference proteome</keyword>
<proteinExistence type="predicted"/>
<comment type="caution">
    <text evidence="1">The sequence shown here is derived from an EMBL/GenBank/DDBJ whole genome shotgun (WGS) entry which is preliminary data.</text>
</comment>
<evidence type="ECO:0000313" key="2">
    <source>
        <dbReference type="Proteomes" id="UP001642360"/>
    </source>
</evidence>
<dbReference type="EMBL" id="CAUOFW020001981">
    <property type="protein sequence ID" value="CAK9150100.1"/>
    <property type="molecule type" value="Genomic_DNA"/>
</dbReference>
<reference evidence="1 2" key="1">
    <citation type="submission" date="2024-02" db="EMBL/GenBank/DDBJ databases">
        <authorList>
            <person name="Vignale AGUSTIN F."/>
            <person name="Sosa J E."/>
            <person name="Modenutti C."/>
        </authorList>
    </citation>
    <scope>NUCLEOTIDE SEQUENCE [LARGE SCALE GENOMIC DNA]</scope>
</reference>
<evidence type="ECO:0000313" key="1">
    <source>
        <dbReference type="EMBL" id="CAK9150100.1"/>
    </source>
</evidence>
<gene>
    <name evidence="1" type="ORF">ILEXP_LOCUS18213</name>
</gene>